<reference evidence="2" key="1">
    <citation type="journal article" date="2021" name="IMA Fungus">
        <title>Genomic characterization of three marine fungi, including Emericellopsis atlantica sp. nov. with signatures of a generalist lifestyle and marine biomass degradation.</title>
        <authorList>
            <person name="Hagestad O.C."/>
            <person name="Hou L."/>
            <person name="Andersen J.H."/>
            <person name="Hansen E.H."/>
            <person name="Altermark B."/>
            <person name="Li C."/>
            <person name="Kuhnert E."/>
            <person name="Cox R.J."/>
            <person name="Crous P.W."/>
            <person name="Spatafora J.W."/>
            <person name="Lail K."/>
            <person name="Amirebrahimi M."/>
            <person name="Lipzen A."/>
            <person name="Pangilinan J."/>
            <person name="Andreopoulos W."/>
            <person name="Hayes R.D."/>
            <person name="Ng V."/>
            <person name="Grigoriev I.V."/>
            <person name="Jackson S.A."/>
            <person name="Sutton T.D.S."/>
            <person name="Dobson A.D.W."/>
            <person name="Rama T."/>
        </authorList>
    </citation>
    <scope>NUCLEOTIDE SEQUENCE</scope>
    <source>
        <strain evidence="2">TRa3180A</strain>
    </source>
</reference>
<dbReference type="Proteomes" id="UP000887226">
    <property type="component" value="Unassembled WGS sequence"/>
</dbReference>
<gene>
    <name evidence="2" type="ORF">BJ878DRAFT_522917</name>
</gene>
<accession>A0A9P8CBW4</accession>
<evidence type="ECO:0000313" key="3">
    <source>
        <dbReference type="Proteomes" id="UP000887226"/>
    </source>
</evidence>
<comment type="caution">
    <text evidence="2">The sequence shown here is derived from an EMBL/GenBank/DDBJ whole genome shotgun (WGS) entry which is preliminary data.</text>
</comment>
<sequence length="553" mass="62435">MKWLRKQNYDYRPELSRTSTGTHFDKESGQMYNETTMTIQKRSDRGWDRCGKLVVGPSYRAIEDYGVYLKKRQSRKDAGDLGQYRHYMDSVKNCKVRSQVGARSLQDAAIECILKNVADITLEGIECLPVQIVRRVWHAVNRRCTQSFNTWSIFATVLRRESEIQTLELLRFHQDFGEPASPLPIYTTPIISNTFDFLTSLSITTAFPVPSLYELSSLKNLGILELVNASKEVTIEVGDRLVRAWHLAAKDEGAFPVLRLLRLWNYQEVTHHSLPYLNNFPALAIFDVRGCGFRADAESRACKIGWETVRNDGVLGWLDRKCAAKVNKMRGDMGNPALKMTQILPLFDPSGVTRIPRAEVPVFLTGLGTSMKNVLGKTEDAKPPSPRSPERKKSKFFVKRVDDWYFPDAEQADVDQGPRNSTAKQRSRRGAPETWDWSSTTSFARIGDLRDDSDLARAGVNIGDAAAVGDELVNSVPMVSLCLGSREPFLYPSNLGLLFFARINVPEPMPEVVEVEKPDMGLEMARKGRVKRSGHSVMNSKKRNLDDLLSSFM</sequence>
<proteinExistence type="predicted"/>
<keyword evidence="3" id="KW-1185">Reference proteome</keyword>
<evidence type="ECO:0000256" key="1">
    <source>
        <dbReference type="SAM" id="MobiDB-lite"/>
    </source>
</evidence>
<organism evidence="2 3">
    <name type="scientific">Calycina marina</name>
    <dbReference type="NCBI Taxonomy" id="1763456"/>
    <lineage>
        <taxon>Eukaryota</taxon>
        <taxon>Fungi</taxon>
        <taxon>Dikarya</taxon>
        <taxon>Ascomycota</taxon>
        <taxon>Pezizomycotina</taxon>
        <taxon>Leotiomycetes</taxon>
        <taxon>Helotiales</taxon>
        <taxon>Pezizellaceae</taxon>
        <taxon>Calycina</taxon>
    </lineage>
</organism>
<dbReference type="AlphaFoldDB" id="A0A9P8CBW4"/>
<feature type="region of interest" description="Disordered" evidence="1">
    <location>
        <begin position="409"/>
        <end position="435"/>
    </location>
</feature>
<protein>
    <submittedName>
        <fullName evidence="2">Uncharacterized protein</fullName>
    </submittedName>
</protein>
<dbReference type="EMBL" id="MU254291">
    <property type="protein sequence ID" value="KAG9241005.1"/>
    <property type="molecule type" value="Genomic_DNA"/>
</dbReference>
<feature type="region of interest" description="Disordered" evidence="1">
    <location>
        <begin position="374"/>
        <end position="393"/>
    </location>
</feature>
<dbReference type="OrthoDB" id="5273928at2759"/>
<evidence type="ECO:0000313" key="2">
    <source>
        <dbReference type="EMBL" id="KAG9241005.1"/>
    </source>
</evidence>
<name>A0A9P8CBW4_9HELO</name>